<accession>A0A6S6RXK2</accession>
<organism evidence="2">
    <name type="scientific">uncultured Sulfurovum sp</name>
    <dbReference type="NCBI Taxonomy" id="269237"/>
    <lineage>
        <taxon>Bacteria</taxon>
        <taxon>Pseudomonadati</taxon>
        <taxon>Campylobacterota</taxon>
        <taxon>Epsilonproteobacteria</taxon>
        <taxon>Campylobacterales</taxon>
        <taxon>Sulfurovaceae</taxon>
        <taxon>Sulfurovum</taxon>
        <taxon>environmental samples</taxon>
    </lineage>
</organism>
<proteinExistence type="predicted"/>
<evidence type="ECO:0000313" key="2">
    <source>
        <dbReference type="EMBL" id="CAA6798521.1"/>
    </source>
</evidence>
<dbReference type="SUPFAM" id="SSF55797">
    <property type="entry name" value="PR-1-like"/>
    <property type="match status" value="1"/>
</dbReference>
<dbReference type="EMBL" id="CACVAR010000008">
    <property type="protein sequence ID" value="CAA6798521.1"/>
    <property type="molecule type" value="Genomic_DNA"/>
</dbReference>
<name>A0A6S6RXK2_9BACT</name>
<sequence>MLNYNLKNKYYLLVITILILNGCGGGGSSVNSIVNGTVSSFSDLTSEEQETLSILSTNQQELLDAINKERSQSRTCGDKGTFPAVPALTWNPDLYAAALEHVTDLAYSNTFSHDGSGTQYDLTGNGTPSKFYERIVANGYTNYFSVGENIAGGQRSLDEVMKAWMASPGHCVNIMKSTYTEVGVAIVIKEESNYQIYWGQNFGSKRG</sequence>
<dbReference type="InterPro" id="IPR035940">
    <property type="entry name" value="CAP_sf"/>
</dbReference>
<protein>
    <submittedName>
        <fullName evidence="2">Transporter</fullName>
    </submittedName>
</protein>
<dbReference type="InterPro" id="IPR014044">
    <property type="entry name" value="CAP_dom"/>
</dbReference>
<dbReference type="Gene3D" id="3.40.33.10">
    <property type="entry name" value="CAP"/>
    <property type="match status" value="1"/>
</dbReference>
<dbReference type="AlphaFoldDB" id="A0A6S6RXK2"/>
<dbReference type="Pfam" id="PF00188">
    <property type="entry name" value="CAP"/>
    <property type="match status" value="1"/>
</dbReference>
<gene>
    <name evidence="2" type="ORF">HELGO_WM27926</name>
</gene>
<reference evidence="2" key="1">
    <citation type="submission" date="2020-01" db="EMBL/GenBank/DDBJ databases">
        <authorList>
            <person name="Meier V. D."/>
            <person name="Meier V D."/>
        </authorList>
    </citation>
    <scope>NUCLEOTIDE SEQUENCE</scope>
    <source>
        <strain evidence="2">HLG_WM_MAG_03</strain>
    </source>
</reference>
<dbReference type="PANTHER" id="PTHR31157:SF1">
    <property type="entry name" value="SCP DOMAIN-CONTAINING PROTEIN"/>
    <property type="match status" value="1"/>
</dbReference>
<feature type="domain" description="SCP" evidence="1">
    <location>
        <begin position="63"/>
        <end position="202"/>
    </location>
</feature>
<evidence type="ECO:0000259" key="1">
    <source>
        <dbReference type="Pfam" id="PF00188"/>
    </source>
</evidence>
<dbReference type="CDD" id="cd05379">
    <property type="entry name" value="CAP_bacterial"/>
    <property type="match status" value="1"/>
</dbReference>
<dbReference type="PANTHER" id="PTHR31157">
    <property type="entry name" value="SCP DOMAIN-CONTAINING PROTEIN"/>
    <property type="match status" value="1"/>
</dbReference>